<protein>
    <submittedName>
        <fullName evidence="11">CPA2 family monovalent cation proton (H+) antiporter-2</fullName>
    </submittedName>
</protein>
<dbReference type="InterPro" id="IPR036721">
    <property type="entry name" value="RCK_C_sf"/>
</dbReference>
<dbReference type="GO" id="GO:0008324">
    <property type="term" value="F:monoatomic cation transmembrane transporter activity"/>
    <property type="evidence" value="ECO:0007669"/>
    <property type="project" value="InterPro"/>
</dbReference>
<evidence type="ECO:0000313" key="11">
    <source>
        <dbReference type="EMBL" id="KRN88366.1"/>
    </source>
</evidence>
<dbReference type="Gene3D" id="3.30.70.1450">
    <property type="entry name" value="Regulator of K+ conductance, C-terminal domain"/>
    <property type="match status" value="1"/>
</dbReference>
<evidence type="ECO:0000256" key="1">
    <source>
        <dbReference type="ARBA" id="ARBA00004141"/>
    </source>
</evidence>
<evidence type="ECO:0000256" key="5">
    <source>
        <dbReference type="ARBA" id="ARBA00022692"/>
    </source>
</evidence>
<dbReference type="EMBL" id="JQBZ01000025">
    <property type="protein sequence ID" value="KRN88366.1"/>
    <property type="molecule type" value="Genomic_DNA"/>
</dbReference>
<reference evidence="11 12" key="1">
    <citation type="journal article" date="2015" name="Genome Announc.">
        <title>Expanding the biotechnology potential of lactobacilli through comparative genomics of 213 strains and associated genera.</title>
        <authorList>
            <person name="Sun Z."/>
            <person name="Harris H.M."/>
            <person name="McCann A."/>
            <person name="Guo C."/>
            <person name="Argimon S."/>
            <person name="Zhang W."/>
            <person name="Yang X."/>
            <person name="Jeffery I.B."/>
            <person name="Cooney J.C."/>
            <person name="Kagawa T.F."/>
            <person name="Liu W."/>
            <person name="Song Y."/>
            <person name="Salvetti E."/>
            <person name="Wrobel A."/>
            <person name="Rasinkangas P."/>
            <person name="Parkhill J."/>
            <person name="Rea M.C."/>
            <person name="O'Sullivan O."/>
            <person name="Ritari J."/>
            <person name="Douillard F.P."/>
            <person name="Paul Ross R."/>
            <person name="Yang R."/>
            <person name="Briner A.E."/>
            <person name="Felis G.E."/>
            <person name="de Vos W.M."/>
            <person name="Barrangou R."/>
            <person name="Klaenhammer T.R."/>
            <person name="Caufield P.W."/>
            <person name="Cui Y."/>
            <person name="Zhang H."/>
            <person name="O'Toole P.W."/>
        </authorList>
    </citation>
    <scope>NUCLEOTIDE SEQUENCE [LARGE SCALE GENOMIC DNA]</scope>
    <source>
        <strain evidence="11 12">DSM 22408</strain>
    </source>
</reference>
<dbReference type="eggNOG" id="COG0569">
    <property type="taxonomic scope" value="Bacteria"/>
</dbReference>
<dbReference type="eggNOG" id="COG0475">
    <property type="taxonomic scope" value="Bacteria"/>
</dbReference>
<dbReference type="InterPro" id="IPR006037">
    <property type="entry name" value="RCK_C"/>
</dbReference>
<feature type="transmembrane region" description="Helical" evidence="9">
    <location>
        <begin position="113"/>
        <end position="135"/>
    </location>
</feature>
<feature type="transmembrane region" description="Helical" evidence="9">
    <location>
        <begin position="354"/>
        <end position="375"/>
    </location>
</feature>
<dbReference type="Gene3D" id="3.40.50.720">
    <property type="entry name" value="NAD(P)-binding Rossmann-like Domain"/>
    <property type="match status" value="1"/>
</dbReference>
<keyword evidence="12" id="KW-1185">Reference proteome</keyword>
<feature type="transmembrane region" description="Helical" evidence="9">
    <location>
        <begin position="261"/>
        <end position="279"/>
    </location>
</feature>
<keyword evidence="6 9" id="KW-1133">Transmembrane helix</keyword>
<evidence type="ECO:0000313" key="12">
    <source>
        <dbReference type="Proteomes" id="UP000051500"/>
    </source>
</evidence>
<evidence type="ECO:0000256" key="4">
    <source>
        <dbReference type="ARBA" id="ARBA00022449"/>
    </source>
</evidence>
<dbReference type="STRING" id="1122146.IV53_GL000330"/>
<comment type="subcellular location">
    <subcellularLocation>
        <location evidence="1">Membrane</location>
        <topology evidence="1">Multi-pass membrane protein</topology>
    </subcellularLocation>
</comment>
<name>A0A0R2KG84_9LACO</name>
<feature type="transmembrane region" description="Helical" evidence="9">
    <location>
        <begin position="83"/>
        <end position="107"/>
    </location>
</feature>
<feature type="transmembrane region" description="Helical" evidence="9">
    <location>
        <begin position="147"/>
        <end position="172"/>
    </location>
</feature>
<dbReference type="GO" id="GO:0015297">
    <property type="term" value="F:antiporter activity"/>
    <property type="evidence" value="ECO:0007669"/>
    <property type="project" value="UniProtKB-KW"/>
</dbReference>
<dbReference type="Pfam" id="PF00999">
    <property type="entry name" value="Na_H_Exchanger"/>
    <property type="match status" value="1"/>
</dbReference>
<dbReference type="SUPFAM" id="SSF51735">
    <property type="entry name" value="NAD(P)-binding Rossmann-fold domains"/>
    <property type="match status" value="1"/>
</dbReference>
<comment type="similarity">
    <text evidence="2">Belongs to the monovalent cation:proton antiporter 2 (CPA2) transporter (TC 2.A.37) family.</text>
</comment>
<keyword evidence="5 9" id="KW-0812">Transmembrane</keyword>
<dbReference type="PROSITE" id="PS51202">
    <property type="entry name" value="RCK_C"/>
    <property type="match status" value="1"/>
</dbReference>
<feature type="transmembrane region" description="Helical" evidence="9">
    <location>
        <begin position="291"/>
        <end position="310"/>
    </location>
</feature>
<dbReference type="InterPro" id="IPR038770">
    <property type="entry name" value="Na+/solute_symporter_sf"/>
</dbReference>
<evidence type="ECO:0000256" key="2">
    <source>
        <dbReference type="ARBA" id="ARBA00005551"/>
    </source>
</evidence>
<evidence type="ECO:0000256" key="7">
    <source>
        <dbReference type="ARBA" id="ARBA00023065"/>
    </source>
</evidence>
<keyword evidence="7" id="KW-0406">Ion transport</keyword>
<evidence type="ECO:0000256" key="9">
    <source>
        <dbReference type="SAM" id="Phobius"/>
    </source>
</evidence>
<dbReference type="InterPro" id="IPR036291">
    <property type="entry name" value="NAD(P)-bd_dom_sf"/>
</dbReference>
<evidence type="ECO:0000256" key="3">
    <source>
        <dbReference type="ARBA" id="ARBA00022448"/>
    </source>
</evidence>
<evidence type="ECO:0000259" key="10">
    <source>
        <dbReference type="PROSITE" id="PS51202"/>
    </source>
</evidence>
<dbReference type="SUPFAM" id="SSF116726">
    <property type="entry name" value="TrkA C-terminal domain-like"/>
    <property type="match status" value="1"/>
</dbReference>
<comment type="caution">
    <text evidence="11">The sequence shown here is derived from an EMBL/GenBank/DDBJ whole genome shotgun (WGS) entry which is preliminary data.</text>
</comment>
<dbReference type="InterPro" id="IPR006153">
    <property type="entry name" value="Cation/H_exchanger_TM"/>
</dbReference>
<evidence type="ECO:0000256" key="8">
    <source>
        <dbReference type="ARBA" id="ARBA00023136"/>
    </source>
</evidence>
<dbReference type="Pfam" id="PF02080">
    <property type="entry name" value="TrkA_C"/>
    <property type="match status" value="1"/>
</dbReference>
<organism evidence="11 12">
    <name type="scientific">Ligilactobacillus ceti DSM 22408</name>
    <dbReference type="NCBI Taxonomy" id="1122146"/>
    <lineage>
        <taxon>Bacteria</taxon>
        <taxon>Bacillati</taxon>
        <taxon>Bacillota</taxon>
        <taxon>Bacilli</taxon>
        <taxon>Lactobacillales</taxon>
        <taxon>Lactobacillaceae</taxon>
        <taxon>Ligilactobacillus</taxon>
    </lineage>
</organism>
<dbReference type="AlphaFoldDB" id="A0A0R2KG84"/>
<gene>
    <name evidence="11" type="ORF">IV53_GL000330</name>
</gene>
<keyword evidence="8 9" id="KW-0472">Membrane</keyword>
<feature type="transmembrane region" description="Helical" evidence="9">
    <location>
        <begin position="178"/>
        <end position="195"/>
    </location>
</feature>
<dbReference type="PANTHER" id="PTHR43562:SF1">
    <property type="entry name" value="NA(+)_H(+) ANTIPORTER YJBQ-RELATED"/>
    <property type="match status" value="1"/>
</dbReference>
<dbReference type="Proteomes" id="UP000051500">
    <property type="component" value="Unassembled WGS sequence"/>
</dbReference>
<sequence length="602" mass="66480">MILSRFKGLLIPTSVAEIIVGIIVGKSFLNLIEINSILESISTLGVILLMFLSGLEIDFSIFKRNAAPLTPLAIKKAQAEPQISPVKVAIFAYLFSVVTAFLLALAFKLSGLFANITLATILFATVSLGIVISILKENELLSKNYGQTVLLFAVFGEVVPMLALTVYASLYAGKGSKLWLISILFLLAGFLFKQFRSFFKIFDHINKATTQLDMRLAFFVIIALVLTAEYVGAENILGAFLAGIVFKLIEPAAESQHKLDAIGYGFFIPFFFILTGVNLDIPSLLNSPKTLLLIPLFFLAYLIAKLPAYFGFRMRFKNKNALAGSILSGTTITLVLAVLTVAQDLNAISDQQSGAFLIAGILTCLVCPLCFNKLYSPEPEDLKKTDVTIIGANLVTVSTARHLDKGWYNVQMYTDSEKNFSTYNSETNLSLLPGLSIDCLLDKHIFDTDILLLSHHDYQVNYDMALAAKRHGVPRVIMRFENRDPLTTMSDELRAAGVEYYSTFAINVGMMQAMVESPSTLQILTRSDCRLYEVVVSNARFAGMEVKDLPFINEVTISRIFRKGRPISPHGNTEIELGDHILFSGKGDIVPKIRALLEKLNE</sequence>
<dbReference type="PANTHER" id="PTHR43562">
    <property type="entry name" value="NAPA-TYPE SODIUM/HYDROGEN ANTIPORTER"/>
    <property type="match status" value="1"/>
</dbReference>
<keyword evidence="3" id="KW-0813">Transport</keyword>
<dbReference type="Gene3D" id="1.20.1530.20">
    <property type="match status" value="1"/>
</dbReference>
<keyword evidence="4" id="KW-0050">Antiport</keyword>
<dbReference type="GO" id="GO:1902600">
    <property type="term" value="P:proton transmembrane transport"/>
    <property type="evidence" value="ECO:0007669"/>
    <property type="project" value="InterPro"/>
</dbReference>
<dbReference type="GO" id="GO:0016020">
    <property type="term" value="C:membrane"/>
    <property type="evidence" value="ECO:0007669"/>
    <property type="project" value="UniProtKB-SubCell"/>
</dbReference>
<proteinExistence type="inferred from homology"/>
<feature type="transmembrane region" description="Helical" evidence="9">
    <location>
        <begin position="41"/>
        <end position="62"/>
    </location>
</feature>
<evidence type="ECO:0000256" key="6">
    <source>
        <dbReference type="ARBA" id="ARBA00022989"/>
    </source>
</evidence>
<feature type="domain" description="RCK C-terminal" evidence="10">
    <location>
        <begin position="518"/>
        <end position="599"/>
    </location>
</feature>
<accession>A0A0R2KG84</accession>
<dbReference type="PATRIC" id="fig|1122146.4.peg.341"/>
<feature type="transmembrane region" description="Helical" evidence="9">
    <location>
        <begin position="216"/>
        <end position="249"/>
    </location>
</feature>
<feature type="transmembrane region" description="Helical" evidence="9">
    <location>
        <begin position="9"/>
        <end position="29"/>
    </location>
</feature>
<feature type="transmembrane region" description="Helical" evidence="9">
    <location>
        <begin position="322"/>
        <end position="342"/>
    </location>
</feature>
<dbReference type="GO" id="GO:0006813">
    <property type="term" value="P:potassium ion transport"/>
    <property type="evidence" value="ECO:0007669"/>
    <property type="project" value="InterPro"/>
</dbReference>